<evidence type="ECO:0000256" key="14">
    <source>
        <dbReference type="ARBA" id="ARBA00023136"/>
    </source>
</evidence>
<evidence type="ECO:0000259" key="18">
    <source>
        <dbReference type="PROSITE" id="PS51384"/>
    </source>
</evidence>
<dbReference type="PRINTS" id="PR00371">
    <property type="entry name" value="FPNCR"/>
</dbReference>
<evidence type="ECO:0000256" key="11">
    <source>
        <dbReference type="ARBA" id="ARBA00023002"/>
    </source>
</evidence>
<evidence type="ECO:0000313" key="19">
    <source>
        <dbReference type="EMBL" id="KPA36840.1"/>
    </source>
</evidence>
<organism evidence="19 20">
    <name type="scientific">Fusarium langsethiae</name>
    <dbReference type="NCBI Taxonomy" id="179993"/>
    <lineage>
        <taxon>Eukaryota</taxon>
        <taxon>Fungi</taxon>
        <taxon>Dikarya</taxon>
        <taxon>Ascomycota</taxon>
        <taxon>Pezizomycotina</taxon>
        <taxon>Sordariomycetes</taxon>
        <taxon>Hypocreomycetidae</taxon>
        <taxon>Hypocreales</taxon>
        <taxon>Nectriaceae</taxon>
        <taxon>Fusarium</taxon>
    </lineage>
</organism>
<dbReference type="SUPFAM" id="SSF55856">
    <property type="entry name" value="Cytochrome b5-like heme/steroid binding domain"/>
    <property type="match status" value="1"/>
</dbReference>
<keyword evidence="9 15" id="KW-0274">FAD</keyword>
<comment type="similarity">
    <text evidence="3">Belongs to the flavoprotein pyridine nucleotide cytochrome reductase family.</text>
</comment>
<feature type="domain" description="FAD-binding FR-type" evidence="18">
    <location>
        <begin position="210"/>
        <end position="314"/>
    </location>
</feature>
<gene>
    <name evidence="19" type="ORF">FLAG1_10371</name>
</gene>
<dbReference type="GO" id="GO:0016491">
    <property type="term" value="F:oxidoreductase activity"/>
    <property type="evidence" value="ECO:0007669"/>
    <property type="project" value="UniProtKB-KW"/>
</dbReference>
<evidence type="ECO:0000256" key="9">
    <source>
        <dbReference type="ARBA" id="ARBA00022827"/>
    </source>
</evidence>
<evidence type="ECO:0000256" key="5">
    <source>
        <dbReference type="ARBA" id="ARBA00022630"/>
    </source>
</evidence>
<dbReference type="PANTHER" id="PTHR19370:SF178">
    <property type="entry name" value="CYTOCHROME-B5 REDUCTASE"/>
    <property type="match status" value="1"/>
</dbReference>
<keyword evidence="10" id="KW-1133">Transmembrane helix</keyword>
<evidence type="ECO:0000256" key="10">
    <source>
        <dbReference type="ARBA" id="ARBA00022989"/>
    </source>
</evidence>
<keyword evidence="6" id="KW-0812">Transmembrane</keyword>
<dbReference type="InterPro" id="IPR018506">
    <property type="entry name" value="Cyt_B5_heme-BS"/>
</dbReference>
<dbReference type="PRINTS" id="PR00363">
    <property type="entry name" value="CYTOCHROMEB5"/>
</dbReference>
<dbReference type="Proteomes" id="UP000037904">
    <property type="component" value="Unassembled WGS sequence"/>
</dbReference>
<dbReference type="InterPro" id="IPR001709">
    <property type="entry name" value="Flavoprot_Pyr_Nucl_cyt_Rdtase"/>
</dbReference>
<dbReference type="CDD" id="cd06183">
    <property type="entry name" value="cyt_b5_reduct_like"/>
    <property type="match status" value="1"/>
</dbReference>
<sequence>MASFTAKEVAAHNTRGDCWTIIKGQVYDVTKYMEDHPGGADVLIESAGKDSTVEFDSAGHSEDAFEIMEEYRIGEYKGAPVRNAPKAVTLKKAAPVAVAGSSLATTALTATAAISVGAVALHQAYRLNPEILASLPKIKPGYGSGSGPGFLEGFIIASALFTVAGTVTAKKLSKHLHFEEGGFMSYAPHKKMPKVTKLNPLLQRGWLDPTAYHALPLAEKEEIAPNVYRLVFTLPTPTTCLGLPTGQHLAIKAEIDGKSVNRSYTPISNNSDLGKLELVIKCYPDGLLTGKYLANLELGDEVQFRGPKGAMRYQRGLCKRIGMLAGGTGITPMFQIIRAICEDDRDLTQVSLVYANRSEQDILLREQLESFARRYPQNFRLYYLVEKAPENWAYGTGYATQALMEEKFPAPGPDSKIMLCGPPGMIKAAKTSLGNLGFEQPGASAKMTDHIFCF</sequence>
<keyword evidence="4 16" id="KW-0349">Heme</keyword>
<dbReference type="OrthoDB" id="432685at2759"/>
<dbReference type="InterPro" id="IPR001199">
    <property type="entry name" value="Cyt_B5-like_heme/steroid-bd"/>
</dbReference>
<evidence type="ECO:0000256" key="2">
    <source>
        <dbReference type="ARBA" id="ARBA00004572"/>
    </source>
</evidence>
<dbReference type="SMART" id="SM01117">
    <property type="entry name" value="Cyt-b5"/>
    <property type="match status" value="1"/>
</dbReference>
<evidence type="ECO:0000256" key="16">
    <source>
        <dbReference type="RuleBase" id="RU362121"/>
    </source>
</evidence>
<dbReference type="SUPFAM" id="SSF52343">
    <property type="entry name" value="Ferredoxin reductase-like, C-terminal NADP-linked domain"/>
    <property type="match status" value="1"/>
</dbReference>
<protein>
    <submittedName>
        <fullName evidence="19">Cytochrome-b5 reductase</fullName>
    </submittedName>
</protein>
<dbReference type="AlphaFoldDB" id="A0A0M9EPB4"/>
<dbReference type="InterPro" id="IPR001433">
    <property type="entry name" value="OxRdtase_FAD/NAD-bd"/>
</dbReference>
<evidence type="ECO:0000256" key="7">
    <source>
        <dbReference type="ARBA" id="ARBA00022723"/>
    </source>
</evidence>
<dbReference type="PANTHER" id="PTHR19370">
    <property type="entry name" value="NADH-CYTOCHROME B5 REDUCTASE"/>
    <property type="match status" value="1"/>
</dbReference>
<evidence type="ECO:0000256" key="8">
    <source>
        <dbReference type="ARBA" id="ARBA00022787"/>
    </source>
</evidence>
<evidence type="ECO:0000256" key="12">
    <source>
        <dbReference type="ARBA" id="ARBA00023004"/>
    </source>
</evidence>
<dbReference type="PROSITE" id="PS51384">
    <property type="entry name" value="FAD_FR"/>
    <property type="match status" value="1"/>
</dbReference>
<keyword evidence="5 15" id="KW-0285">Flavoprotein</keyword>
<comment type="cofactor">
    <cofactor evidence="1 15">
        <name>FAD</name>
        <dbReference type="ChEBI" id="CHEBI:57692"/>
    </cofactor>
</comment>
<evidence type="ECO:0000256" key="4">
    <source>
        <dbReference type="ARBA" id="ARBA00022617"/>
    </source>
</evidence>
<proteinExistence type="inferred from homology"/>
<feature type="domain" description="Cytochrome b5 heme-binding" evidence="17">
    <location>
        <begin position="1"/>
        <end position="77"/>
    </location>
</feature>
<name>A0A0M9EPB4_FUSLA</name>
<dbReference type="GO" id="GO:0020037">
    <property type="term" value="F:heme binding"/>
    <property type="evidence" value="ECO:0007669"/>
    <property type="project" value="UniProtKB-UniRule"/>
</dbReference>
<accession>A0A0M9EPB4</accession>
<dbReference type="InterPro" id="IPR039261">
    <property type="entry name" value="FNR_nucleotide-bd"/>
</dbReference>
<feature type="binding site" evidence="15">
    <location>
        <position position="262"/>
    </location>
    <ligand>
        <name>FAD</name>
        <dbReference type="ChEBI" id="CHEBI:57692"/>
    </ligand>
</feature>
<reference evidence="19 20" key="1">
    <citation type="submission" date="2015-04" db="EMBL/GenBank/DDBJ databases">
        <title>The draft genome sequence of Fusarium langsethiae, a T-2/HT-2 mycotoxin producer.</title>
        <authorList>
            <person name="Lysoe E."/>
            <person name="Divon H.H."/>
            <person name="Terzi V."/>
            <person name="Orru L."/>
            <person name="Lamontanara A."/>
            <person name="Kolseth A.-K."/>
            <person name="Frandsen R.J."/>
            <person name="Nielsen K."/>
            <person name="Thrane U."/>
        </authorList>
    </citation>
    <scope>NUCLEOTIDE SEQUENCE [LARGE SCALE GENOMIC DNA]</scope>
    <source>
        <strain evidence="19 20">Fl201059</strain>
    </source>
</reference>
<evidence type="ECO:0000313" key="20">
    <source>
        <dbReference type="Proteomes" id="UP000037904"/>
    </source>
</evidence>
<dbReference type="Pfam" id="PF00970">
    <property type="entry name" value="FAD_binding_6"/>
    <property type="match status" value="1"/>
</dbReference>
<dbReference type="Gene3D" id="3.10.120.10">
    <property type="entry name" value="Cytochrome b5-like heme/steroid binding domain"/>
    <property type="match status" value="1"/>
</dbReference>
<keyword evidence="8" id="KW-0496">Mitochondrion</keyword>
<keyword evidence="7 16" id="KW-0479">Metal-binding</keyword>
<dbReference type="GO" id="GO:0046872">
    <property type="term" value="F:metal ion binding"/>
    <property type="evidence" value="ECO:0007669"/>
    <property type="project" value="UniProtKB-UniRule"/>
</dbReference>
<keyword evidence="14" id="KW-0472">Membrane</keyword>
<dbReference type="Pfam" id="PF00175">
    <property type="entry name" value="NAD_binding_1"/>
    <property type="match status" value="1"/>
</dbReference>
<dbReference type="InterPro" id="IPR017938">
    <property type="entry name" value="Riboflavin_synthase-like_b-brl"/>
</dbReference>
<comment type="similarity">
    <text evidence="16">Belongs to the cytochrome b5 family.</text>
</comment>
<evidence type="ECO:0000256" key="1">
    <source>
        <dbReference type="ARBA" id="ARBA00001974"/>
    </source>
</evidence>
<dbReference type="GO" id="GO:0005783">
    <property type="term" value="C:endoplasmic reticulum"/>
    <property type="evidence" value="ECO:0007669"/>
    <property type="project" value="TreeGrafter"/>
</dbReference>
<comment type="caution">
    <text evidence="19">The sequence shown here is derived from an EMBL/GenBank/DDBJ whole genome shotgun (WGS) entry which is preliminary data.</text>
</comment>
<comment type="subcellular location">
    <subcellularLocation>
        <location evidence="2">Mitochondrion outer membrane</location>
        <topology evidence="2">Single-pass membrane protein</topology>
    </subcellularLocation>
</comment>
<keyword evidence="8" id="KW-1000">Mitochondrion outer membrane</keyword>
<dbReference type="EMBL" id="JXCE01000535">
    <property type="protein sequence ID" value="KPA36840.1"/>
    <property type="molecule type" value="Genomic_DNA"/>
</dbReference>
<feature type="binding site" evidence="15">
    <location>
        <position position="279"/>
    </location>
    <ligand>
        <name>FAD</name>
        <dbReference type="ChEBI" id="CHEBI:57692"/>
    </ligand>
</feature>
<dbReference type="Gene3D" id="3.40.50.80">
    <property type="entry name" value="Nucleotide-binding domain of ferredoxin-NADP reductase (FNR) module"/>
    <property type="match status" value="1"/>
</dbReference>
<feature type="binding site" evidence="15">
    <location>
        <position position="331"/>
    </location>
    <ligand>
        <name>FAD</name>
        <dbReference type="ChEBI" id="CHEBI:57692"/>
    </ligand>
</feature>
<dbReference type="InterPro" id="IPR017927">
    <property type="entry name" value="FAD-bd_FR_type"/>
</dbReference>
<keyword evidence="11" id="KW-0560">Oxidoreductase</keyword>
<dbReference type="InterPro" id="IPR008333">
    <property type="entry name" value="Cbr1-like_FAD-bd_dom"/>
</dbReference>
<feature type="binding site" evidence="15">
    <location>
        <position position="264"/>
    </location>
    <ligand>
        <name>FAD</name>
        <dbReference type="ChEBI" id="CHEBI:57692"/>
    </ligand>
</feature>
<dbReference type="PROSITE" id="PS00191">
    <property type="entry name" value="CYTOCHROME_B5_1"/>
    <property type="match status" value="1"/>
</dbReference>
<dbReference type="PRINTS" id="PR00406">
    <property type="entry name" value="CYTB5RDTASE"/>
</dbReference>
<evidence type="ECO:0000256" key="15">
    <source>
        <dbReference type="PIRSR" id="PIRSR601834-1"/>
    </source>
</evidence>
<evidence type="ECO:0000256" key="13">
    <source>
        <dbReference type="ARBA" id="ARBA00023027"/>
    </source>
</evidence>
<keyword evidence="13" id="KW-0520">NAD</keyword>
<evidence type="ECO:0000256" key="6">
    <source>
        <dbReference type="ARBA" id="ARBA00022692"/>
    </source>
</evidence>
<dbReference type="GO" id="GO:0005741">
    <property type="term" value="C:mitochondrial outer membrane"/>
    <property type="evidence" value="ECO:0007669"/>
    <property type="project" value="UniProtKB-SubCell"/>
</dbReference>
<evidence type="ECO:0000256" key="3">
    <source>
        <dbReference type="ARBA" id="ARBA00006105"/>
    </source>
</evidence>
<dbReference type="Pfam" id="PF00173">
    <property type="entry name" value="Cyt-b5"/>
    <property type="match status" value="1"/>
</dbReference>
<keyword evidence="12 16" id="KW-0408">Iron</keyword>
<dbReference type="Gene3D" id="2.40.30.10">
    <property type="entry name" value="Translation factors"/>
    <property type="match status" value="1"/>
</dbReference>
<evidence type="ECO:0000259" key="17">
    <source>
        <dbReference type="PROSITE" id="PS50255"/>
    </source>
</evidence>
<dbReference type="PROSITE" id="PS50255">
    <property type="entry name" value="CYTOCHROME_B5_2"/>
    <property type="match status" value="1"/>
</dbReference>
<feature type="binding site" evidence="15">
    <location>
        <position position="281"/>
    </location>
    <ligand>
        <name>FAD</name>
        <dbReference type="ChEBI" id="CHEBI:57692"/>
    </ligand>
</feature>
<dbReference type="FunFam" id="3.40.50.80:FF:000019">
    <property type="entry name" value="NADH-cytochrome b5 reductase"/>
    <property type="match status" value="1"/>
</dbReference>
<dbReference type="InterPro" id="IPR036400">
    <property type="entry name" value="Cyt_B5-like_heme/steroid_sf"/>
</dbReference>
<dbReference type="FunFam" id="3.10.120.10:FF:000002">
    <property type="entry name" value="Cytochrome b5 type B"/>
    <property type="match status" value="1"/>
</dbReference>
<dbReference type="SUPFAM" id="SSF63380">
    <property type="entry name" value="Riboflavin synthase domain-like"/>
    <property type="match status" value="1"/>
</dbReference>
<keyword evidence="20" id="KW-1185">Reference proteome</keyword>
<dbReference type="InterPro" id="IPR001834">
    <property type="entry name" value="CBR-like"/>
</dbReference>